<reference evidence="13" key="1">
    <citation type="journal article" date="2020" name="bioRxiv">
        <title>Whole genome comparisons of ergot fungi reveals the divergence and evolution of species within the genus Claviceps are the result of varying mechanisms driving genome evolution and host range expansion.</title>
        <authorList>
            <person name="Wyka S.A."/>
            <person name="Mondo S.J."/>
            <person name="Liu M."/>
            <person name="Dettman J."/>
            <person name="Nalam V."/>
            <person name="Broders K.D."/>
        </authorList>
    </citation>
    <scope>NUCLEOTIDE SEQUENCE</scope>
    <source>
        <strain evidence="13">CCC 602</strain>
    </source>
</reference>
<accession>A0A9P7N781</accession>
<evidence type="ECO:0000256" key="7">
    <source>
        <dbReference type="ARBA" id="ARBA00022786"/>
    </source>
</evidence>
<dbReference type="SUPFAM" id="SSF57850">
    <property type="entry name" value="RING/U-box"/>
    <property type="match status" value="1"/>
</dbReference>
<dbReference type="PANTHER" id="PTHR21330">
    <property type="entry name" value="E3 SUMO-PROTEIN LIGASE NSE2"/>
    <property type="match status" value="1"/>
</dbReference>
<sequence length="418" mass="46844">MSRLLTHRDRVSDAGSSPARHQSAPNAHLPEYQPPSCPLNEAGRRALGELSNNRGTLSYETQLKDSTRNLGLCVADLHERLRAQLDRLRSLQERRQEKGSDKTAEEERLEAHVDEFEKHVDDLTKESEESLRDVIDHRAELQDQIVVLGDLYTSASTAATAAATNPSQLRRRARPLAEPSESMPAADDQDQKQSPAPAPSTRDAYQSARAQKQAEYEALTPYQRYALNNDYAAFKKIWHDSAAGEDGPPLPDASRWFRSDGRPVMTRPGVSSGLGSTIDGAAGHEADQDDDDDIAVAREIISLNCPLTLRQMEEPYTHVQCKHTFEKSAIMEYLPARGNVQCPQSGCNQTMSKARFSQDFLLDEVMLRRIQRSKQTHRALDDMGDDDDDDENDDQMGDESLVMGEERHVPGRTMKHER</sequence>
<dbReference type="GO" id="GO:0005634">
    <property type="term" value="C:nucleus"/>
    <property type="evidence" value="ECO:0007669"/>
    <property type="project" value="UniProtKB-SubCell"/>
</dbReference>
<evidence type="ECO:0000256" key="3">
    <source>
        <dbReference type="ARBA" id="ARBA00008212"/>
    </source>
</evidence>
<dbReference type="GO" id="GO:0030915">
    <property type="term" value="C:Smc5-Smc6 complex"/>
    <property type="evidence" value="ECO:0007669"/>
    <property type="project" value="InterPro"/>
</dbReference>
<dbReference type="PANTHER" id="PTHR21330:SF1">
    <property type="entry name" value="E3 SUMO-PROTEIN LIGASE NSE2"/>
    <property type="match status" value="1"/>
</dbReference>
<evidence type="ECO:0000313" key="14">
    <source>
        <dbReference type="Proteomes" id="UP000748025"/>
    </source>
</evidence>
<keyword evidence="4" id="KW-0808">Transferase</keyword>
<dbReference type="EMBL" id="SRPW01001962">
    <property type="protein sequence ID" value="KAG5997322.1"/>
    <property type="molecule type" value="Genomic_DNA"/>
</dbReference>
<feature type="compositionally biased region" description="Basic and acidic residues" evidence="11">
    <location>
        <begin position="404"/>
        <end position="418"/>
    </location>
</feature>
<dbReference type="InterPro" id="IPR013083">
    <property type="entry name" value="Znf_RING/FYVE/PHD"/>
</dbReference>
<evidence type="ECO:0000256" key="2">
    <source>
        <dbReference type="ARBA" id="ARBA00004718"/>
    </source>
</evidence>
<dbReference type="GO" id="GO:0061665">
    <property type="term" value="F:SUMO ligase activity"/>
    <property type="evidence" value="ECO:0007669"/>
    <property type="project" value="TreeGrafter"/>
</dbReference>
<evidence type="ECO:0000256" key="8">
    <source>
        <dbReference type="ARBA" id="ARBA00022833"/>
    </source>
</evidence>
<feature type="compositionally biased region" description="Basic and acidic residues" evidence="11">
    <location>
        <begin position="1"/>
        <end position="12"/>
    </location>
</feature>
<feature type="compositionally biased region" description="Acidic residues" evidence="11">
    <location>
        <begin position="382"/>
        <end position="397"/>
    </location>
</feature>
<comment type="subcellular location">
    <subcellularLocation>
        <location evidence="1">Nucleus</location>
    </subcellularLocation>
</comment>
<dbReference type="GO" id="GO:0008270">
    <property type="term" value="F:zinc ion binding"/>
    <property type="evidence" value="ECO:0007669"/>
    <property type="project" value="UniProtKB-KW"/>
</dbReference>
<name>A0A9P7N781_9HYPO</name>
<evidence type="ECO:0000256" key="9">
    <source>
        <dbReference type="ARBA" id="ARBA00023242"/>
    </source>
</evidence>
<comment type="caution">
    <text evidence="13">The sequence shown here is derived from an EMBL/GenBank/DDBJ whole genome shotgun (WGS) entry which is preliminary data.</text>
</comment>
<gene>
    <name evidence="13" type="ORF">E4U43_002667</name>
</gene>
<evidence type="ECO:0000256" key="4">
    <source>
        <dbReference type="ARBA" id="ARBA00022679"/>
    </source>
</evidence>
<keyword evidence="5" id="KW-0479">Metal-binding</keyword>
<evidence type="ECO:0000256" key="1">
    <source>
        <dbReference type="ARBA" id="ARBA00004123"/>
    </source>
</evidence>
<comment type="similarity">
    <text evidence="3">Belongs to the NSE2 family.</text>
</comment>
<keyword evidence="14" id="KW-1185">Reference proteome</keyword>
<evidence type="ECO:0000313" key="13">
    <source>
        <dbReference type="EMBL" id="KAG5997322.1"/>
    </source>
</evidence>
<dbReference type="Proteomes" id="UP000748025">
    <property type="component" value="Unassembled WGS sequence"/>
</dbReference>
<dbReference type="InterPro" id="IPR004181">
    <property type="entry name" value="Znf_MIZ"/>
</dbReference>
<dbReference type="GO" id="GO:0000724">
    <property type="term" value="P:double-strand break repair via homologous recombination"/>
    <property type="evidence" value="ECO:0007669"/>
    <property type="project" value="InterPro"/>
</dbReference>
<dbReference type="Pfam" id="PF11789">
    <property type="entry name" value="zf-Nse"/>
    <property type="match status" value="1"/>
</dbReference>
<proteinExistence type="inferred from homology"/>
<comment type="pathway">
    <text evidence="2">Protein modification; protein sumoylation.</text>
</comment>
<evidence type="ECO:0000256" key="5">
    <source>
        <dbReference type="ARBA" id="ARBA00022723"/>
    </source>
</evidence>
<feature type="region of interest" description="Disordered" evidence="11">
    <location>
        <begin position="1"/>
        <end position="40"/>
    </location>
</feature>
<feature type="region of interest" description="Disordered" evidence="11">
    <location>
        <begin position="373"/>
        <end position="418"/>
    </location>
</feature>
<evidence type="ECO:0000256" key="11">
    <source>
        <dbReference type="SAM" id="MobiDB-lite"/>
    </source>
</evidence>
<evidence type="ECO:0000259" key="12">
    <source>
        <dbReference type="PROSITE" id="PS51044"/>
    </source>
</evidence>
<keyword evidence="9" id="KW-0539">Nucleus</keyword>
<feature type="region of interest" description="Disordered" evidence="11">
    <location>
        <begin position="92"/>
        <end position="113"/>
    </location>
</feature>
<dbReference type="PROSITE" id="PS51044">
    <property type="entry name" value="ZF_SP_RING"/>
    <property type="match status" value="1"/>
</dbReference>
<dbReference type="GO" id="GO:0016925">
    <property type="term" value="P:protein sumoylation"/>
    <property type="evidence" value="ECO:0007669"/>
    <property type="project" value="TreeGrafter"/>
</dbReference>
<dbReference type="AlphaFoldDB" id="A0A9P7N781"/>
<feature type="domain" description="SP-RING-type" evidence="12">
    <location>
        <begin position="290"/>
        <end position="375"/>
    </location>
</feature>
<dbReference type="OrthoDB" id="26899at2759"/>
<dbReference type="InterPro" id="IPR026846">
    <property type="entry name" value="Nse2(Mms21)"/>
</dbReference>
<dbReference type="Gene3D" id="3.30.40.10">
    <property type="entry name" value="Zinc/RING finger domain, C3HC4 (zinc finger)"/>
    <property type="match status" value="1"/>
</dbReference>
<feature type="region of interest" description="Disordered" evidence="11">
    <location>
        <begin position="158"/>
        <end position="212"/>
    </location>
</feature>
<evidence type="ECO:0000256" key="10">
    <source>
        <dbReference type="PROSITE-ProRule" id="PRU00452"/>
    </source>
</evidence>
<dbReference type="CDD" id="cd16651">
    <property type="entry name" value="SPL-RING_NSE2"/>
    <property type="match status" value="1"/>
</dbReference>
<protein>
    <recommendedName>
        <fullName evidence="12">SP-RING-type domain-containing protein</fullName>
    </recommendedName>
</protein>
<keyword evidence="7" id="KW-0833">Ubl conjugation pathway</keyword>
<keyword evidence="6 10" id="KW-0863">Zinc-finger</keyword>
<keyword evidence="8" id="KW-0862">Zinc</keyword>
<organism evidence="13 14">
    <name type="scientific">Claviceps pusilla</name>
    <dbReference type="NCBI Taxonomy" id="123648"/>
    <lineage>
        <taxon>Eukaryota</taxon>
        <taxon>Fungi</taxon>
        <taxon>Dikarya</taxon>
        <taxon>Ascomycota</taxon>
        <taxon>Pezizomycotina</taxon>
        <taxon>Sordariomycetes</taxon>
        <taxon>Hypocreomycetidae</taxon>
        <taxon>Hypocreales</taxon>
        <taxon>Clavicipitaceae</taxon>
        <taxon>Claviceps</taxon>
    </lineage>
</organism>
<evidence type="ECO:0000256" key="6">
    <source>
        <dbReference type="ARBA" id="ARBA00022771"/>
    </source>
</evidence>